<feature type="transmembrane region" description="Helical" evidence="1">
    <location>
        <begin position="13"/>
        <end position="35"/>
    </location>
</feature>
<keyword evidence="1" id="KW-0812">Transmembrane</keyword>
<keyword evidence="1" id="KW-1133">Transmembrane helix</keyword>
<dbReference type="GO" id="GO:0005886">
    <property type="term" value="C:plasma membrane"/>
    <property type="evidence" value="ECO:0007669"/>
    <property type="project" value="TreeGrafter"/>
</dbReference>
<dbReference type="EMBL" id="FQUK01000032">
    <property type="protein sequence ID" value="SHF12334.1"/>
    <property type="molecule type" value="Genomic_DNA"/>
</dbReference>
<dbReference type="RefSeq" id="WP_072756283.1">
    <property type="nucleotide sequence ID" value="NZ_FQUK01000032.1"/>
</dbReference>
<feature type="transmembrane region" description="Helical" evidence="1">
    <location>
        <begin position="73"/>
        <end position="93"/>
    </location>
</feature>
<dbReference type="PANTHER" id="PTHR39594">
    <property type="entry name" value="PROTEIN YCHQ"/>
    <property type="match status" value="1"/>
</dbReference>
<organism evidence="2 3">
    <name type="scientific">Thermomonas hydrothermalis</name>
    <dbReference type="NCBI Taxonomy" id="213588"/>
    <lineage>
        <taxon>Bacteria</taxon>
        <taxon>Pseudomonadati</taxon>
        <taxon>Pseudomonadota</taxon>
        <taxon>Gammaproteobacteria</taxon>
        <taxon>Lysobacterales</taxon>
        <taxon>Lysobacteraceae</taxon>
        <taxon>Thermomonas</taxon>
    </lineage>
</organism>
<sequence>MSSLLVFYPQVKWVHVHAVICSGTLFALRCGASLFGARWPRHWLPRYLSYSIDTVLLTAATMLYSMLPAGMFTNHWLTVKLILVVVYIGLGMLAMRAQLPLRRRALLYAAALLTFVSIYGIARMHHPAGWWLLVRPV</sequence>
<name>A0A1M4Z2N8_9GAMM</name>
<protein>
    <submittedName>
        <fullName evidence="2">Uncharacterized membrane protein SirB2</fullName>
    </submittedName>
</protein>
<dbReference type="Proteomes" id="UP000242857">
    <property type="component" value="Unassembled WGS sequence"/>
</dbReference>
<evidence type="ECO:0000313" key="3">
    <source>
        <dbReference type="Proteomes" id="UP000242857"/>
    </source>
</evidence>
<gene>
    <name evidence="2" type="ORF">SAMN02745204_01837</name>
</gene>
<dbReference type="PIRSF" id="PIRSF005610">
    <property type="entry name" value="SirB"/>
    <property type="match status" value="1"/>
</dbReference>
<feature type="transmembrane region" description="Helical" evidence="1">
    <location>
        <begin position="105"/>
        <end position="122"/>
    </location>
</feature>
<dbReference type="STRING" id="213588.SAMN02745204_01837"/>
<dbReference type="Pfam" id="PF04247">
    <property type="entry name" value="SirB"/>
    <property type="match status" value="1"/>
</dbReference>
<keyword evidence="1" id="KW-0472">Membrane</keyword>
<evidence type="ECO:0000256" key="1">
    <source>
        <dbReference type="SAM" id="Phobius"/>
    </source>
</evidence>
<feature type="transmembrane region" description="Helical" evidence="1">
    <location>
        <begin position="47"/>
        <end position="67"/>
    </location>
</feature>
<dbReference type="AlphaFoldDB" id="A0A1M4Z2N8"/>
<proteinExistence type="predicted"/>
<reference evidence="3" key="1">
    <citation type="submission" date="2016-11" db="EMBL/GenBank/DDBJ databases">
        <authorList>
            <person name="Varghese N."/>
            <person name="Submissions S."/>
        </authorList>
    </citation>
    <scope>NUCLEOTIDE SEQUENCE [LARGE SCALE GENOMIC DNA]</scope>
    <source>
        <strain evidence="3">DSM 14834</strain>
    </source>
</reference>
<keyword evidence="3" id="KW-1185">Reference proteome</keyword>
<dbReference type="PANTHER" id="PTHR39594:SF1">
    <property type="entry name" value="PROTEIN YCHQ"/>
    <property type="match status" value="1"/>
</dbReference>
<evidence type="ECO:0000313" key="2">
    <source>
        <dbReference type="EMBL" id="SHF12334.1"/>
    </source>
</evidence>
<dbReference type="InterPro" id="IPR007360">
    <property type="entry name" value="SirB"/>
</dbReference>
<accession>A0A1M4Z2N8</accession>